<evidence type="ECO:0000313" key="1">
    <source>
        <dbReference type="EMBL" id="KAJ1124139.1"/>
    </source>
</evidence>
<comment type="caution">
    <text evidence="1">The sequence shown here is derived from an EMBL/GenBank/DDBJ whole genome shotgun (WGS) entry which is preliminary data.</text>
</comment>
<dbReference type="Proteomes" id="UP001066276">
    <property type="component" value="Chromosome 7"/>
</dbReference>
<dbReference type="EMBL" id="JANPWB010000011">
    <property type="protein sequence ID" value="KAJ1124139.1"/>
    <property type="molecule type" value="Genomic_DNA"/>
</dbReference>
<keyword evidence="2" id="KW-1185">Reference proteome</keyword>
<dbReference type="AlphaFoldDB" id="A0AAV7P8Q9"/>
<proteinExistence type="predicted"/>
<evidence type="ECO:0000313" key="2">
    <source>
        <dbReference type="Proteomes" id="UP001066276"/>
    </source>
</evidence>
<reference evidence="1" key="1">
    <citation type="journal article" date="2022" name="bioRxiv">
        <title>Sequencing and chromosome-scale assembly of the giantPleurodeles waltlgenome.</title>
        <authorList>
            <person name="Brown T."/>
            <person name="Elewa A."/>
            <person name="Iarovenko S."/>
            <person name="Subramanian E."/>
            <person name="Araus A.J."/>
            <person name="Petzold A."/>
            <person name="Susuki M."/>
            <person name="Suzuki K.-i.T."/>
            <person name="Hayashi T."/>
            <person name="Toyoda A."/>
            <person name="Oliveira C."/>
            <person name="Osipova E."/>
            <person name="Leigh N.D."/>
            <person name="Simon A."/>
            <person name="Yun M.H."/>
        </authorList>
    </citation>
    <scope>NUCLEOTIDE SEQUENCE</scope>
    <source>
        <strain evidence="1">20211129_DDA</strain>
        <tissue evidence="1">Liver</tissue>
    </source>
</reference>
<sequence>MDRVASGQRCGLLGCRTTIGAEAVRCAARITGPSQDAAFSLCLLHRNWCLNGLLPTDASQVDKKQRAALQRTVSAALDPWALSSRTLAYVADGWG</sequence>
<name>A0AAV7P8Q9_PLEWA</name>
<organism evidence="1 2">
    <name type="scientific">Pleurodeles waltl</name>
    <name type="common">Iberian ribbed newt</name>
    <dbReference type="NCBI Taxonomy" id="8319"/>
    <lineage>
        <taxon>Eukaryota</taxon>
        <taxon>Metazoa</taxon>
        <taxon>Chordata</taxon>
        <taxon>Craniata</taxon>
        <taxon>Vertebrata</taxon>
        <taxon>Euteleostomi</taxon>
        <taxon>Amphibia</taxon>
        <taxon>Batrachia</taxon>
        <taxon>Caudata</taxon>
        <taxon>Salamandroidea</taxon>
        <taxon>Salamandridae</taxon>
        <taxon>Pleurodelinae</taxon>
        <taxon>Pleurodeles</taxon>
    </lineage>
</organism>
<accession>A0AAV7P8Q9</accession>
<protein>
    <submittedName>
        <fullName evidence="1">Uncharacterized protein</fullName>
    </submittedName>
</protein>
<gene>
    <name evidence="1" type="ORF">NDU88_002601</name>
</gene>